<protein>
    <recommendedName>
        <fullName evidence="3">Methyl-accepting chemotaxis protein</fullName>
    </recommendedName>
</protein>
<evidence type="ECO:0008006" key="3">
    <source>
        <dbReference type="Google" id="ProtNLM"/>
    </source>
</evidence>
<organism evidence="1 2">
    <name type="scientific">Saccharothrix syringae</name>
    <name type="common">Nocardiopsis syringae</name>
    <dbReference type="NCBI Taxonomy" id="103733"/>
    <lineage>
        <taxon>Bacteria</taxon>
        <taxon>Bacillati</taxon>
        <taxon>Actinomycetota</taxon>
        <taxon>Actinomycetes</taxon>
        <taxon>Pseudonocardiales</taxon>
        <taxon>Pseudonocardiaceae</taxon>
        <taxon>Saccharothrix</taxon>
    </lineage>
</organism>
<dbReference type="Proteomes" id="UP000325787">
    <property type="component" value="Chromosome"/>
</dbReference>
<gene>
    <name evidence="1" type="ORF">EKG83_02830</name>
</gene>
<keyword evidence="2" id="KW-1185">Reference proteome</keyword>
<dbReference type="OrthoDB" id="3391820at2"/>
<dbReference type="AlphaFoldDB" id="A0A5Q0GT54"/>
<dbReference type="EMBL" id="CP034550">
    <property type="protein sequence ID" value="QFZ16542.1"/>
    <property type="molecule type" value="Genomic_DNA"/>
</dbReference>
<dbReference type="KEGG" id="ssyi:EKG83_02830"/>
<accession>A0A5Q0GT54</accession>
<reference evidence="2" key="1">
    <citation type="journal article" date="2021" name="Curr. Microbiol.">
        <title>Complete genome of nocamycin-producing strain Saccharothrix syringae NRRL B-16468 reveals the biosynthetic potential for secondary metabolites.</title>
        <authorList>
            <person name="Mo X."/>
            <person name="Yang S."/>
        </authorList>
    </citation>
    <scope>NUCLEOTIDE SEQUENCE [LARGE SCALE GENOMIC DNA]</scope>
    <source>
        <strain evidence="2">ATCC 51364 / DSM 43886 / JCM 6844 / KCTC 9398 / NBRC 14523 / NRRL B-16468 / INA 2240</strain>
    </source>
</reference>
<sequence length="86" mass="8984">MASIEDVRGSIQQAIEKANQSVSALQQAADLADDAQDLLRAATQGSNQSEVEQVNARFAEVASAVADLQKSLLAGISQAEGIDSRL</sequence>
<evidence type="ECO:0000313" key="1">
    <source>
        <dbReference type="EMBL" id="QFZ16542.1"/>
    </source>
</evidence>
<evidence type="ECO:0000313" key="2">
    <source>
        <dbReference type="Proteomes" id="UP000325787"/>
    </source>
</evidence>
<proteinExistence type="predicted"/>
<dbReference type="RefSeq" id="WP_033432145.1">
    <property type="nucleotide sequence ID" value="NZ_CP034550.1"/>
</dbReference>
<name>A0A5Q0GT54_SACSY</name>